<dbReference type="OrthoDB" id="3357813at2759"/>
<feature type="region of interest" description="Disordered" evidence="1">
    <location>
        <begin position="299"/>
        <end position="322"/>
    </location>
</feature>
<sequence>MSDHPPPIYSQGDGTATQLLLVPPAGSVNFQTGYLGVDGERAAVEGEIQIKDIEPGRWSKVTVSLRTCESAYLREIELALSQVVLFDSRSTPGPALLPSSLPFAIPLTPDTPQSIETHHSGLSHILTATLHPSDETRLPYSKSTVVHTRRYSSHLHSLFPSPETFFLDSPARVEVQVPRTTFKVGEPIPIYITVPPPRREVVVDKGLRLRNVRTELVRVIKVRRDGSDYQELELDEDLSVPTTDGPDGPSSTSTSALPNSKGPPSPLFLGSSYRTVIAQSGATCRFHISRDIKLRQVLHQPHTQAHSSRFQDPPSVDYGSLESDAEGASITQNTLLHSVTFRINVHVAFVDLKSHTERVSHISIPVTMLPPSAPLPEVAASLDEAYQKKHDRPPARTVRHEDADTDVPHYSESMAGPSFAGAPPPFEERDAPPPFSSSEAEASTSARLPTFLESETEIILPDTDHSDLYQSIPHSPIIMGEGLEFGFAAVDQFDGHADDMHRSNPPQTVQITIDADFTALVDVHSTEALGLILDHGQNVVIAEEPPPPPPAIDDPSDPPPSIDSEYHSPGQLRLSPPAHPSPLLADSYSIEPPPPPHTPSSNDIQPSHGHAPPPYLNTDHHEPEHVTRPPPYVD</sequence>
<feature type="region of interest" description="Disordered" evidence="1">
    <location>
        <begin position="540"/>
        <end position="634"/>
    </location>
</feature>
<dbReference type="Proteomes" id="UP000054549">
    <property type="component" value="Unassembled WGS sequence"/>
</dbReference>
<evidence type="ECO:0000256" key="1">
    <source>
        <dbReference type="SAM" id="MobiDB-lite"/>
    </source>
</evidence>
<proteinExistence type="predicted"/>
<accession>A0A0C2XMA4</accession>
<dbReference type="EMBL" id="KN818223">
    <property type="protein sequence ID" value="KIL70681.1"/>
    <property type="molecule type" value="Genomic_DNA"/>
</dbReference>
<feature type="compositionally biased region" description="Low complexity" evidence="1">
    <location>
        <begin position="436"/>
        <end position="446"/>
    </location>
</feature>
<keyword evidence="3" id="KW-1185">Reference proteome</keyword>
<protein>
    <submittedName>
        <fullName evidence="2">Uncharacterized protein</fullName>
    </submittedName>
</protein>
<name>A0A0C2XMA4_AMAMK</name>
<feature type="compositionally biased region" description="Pro residues" evidence="1">
    <location>
        <begin position="544"/>
        <end position="561"/>
    </location>
</feature>
<evidence type="ECO:0000313" key="3">
    <source>
        <dbReference type="Proteomes" id="UP000054549"/>
    </source>
</evidence>
<feature type="region of interest" description="Disordered" evidence="1">
    <location>
        <begin position="386"/>
        <end position="448"/>
    </location>
</feature>
<feature type="compositionally biased region" description="Polar residues" evidence="1">
    <location>
        <begin position="301"/>
        <end position="310"/>
    </location>
</feature>
<dbReference type="InParanoid" id="A0A0C2XMA4"/>
<feature type="compositionally biased region" description="Polar residues" evidence="1">
    <location>
        <begin position="249"/>
        <end position="258"/>
    </location>
</feature>
<feature type="region of interest" description="Disordered" evidence="1">
    <location>
        <begin position="232"/>
        <end position="264"/>
    </location>
</feature>
<evidence type="ECO:0000313" key="2">
    <source>
        <dbReference type="EMBL" id="KIL70681.1"/>
    </source>
</evidence>
<feature type="compositionally biased region" description="Basic and acidic residues" evidence="1">
    <location>
        <begin position="386"/>
        <end position="409"/>
    </location>
</feature>
<dbReference type="HOGENOM" id="CLU_416815_0_0_1"/>
<reference evidence="2 3" key="1">
    <citation type="submission" date="2014-04" db="EMBL/GenBank/DDBJ databases">
        <title>Evolutionary Origins and Diversification of the Mycorrhizal Mutualists.</title>
        <authorList>
            <consortium name="DOE Joint Genome Institute"/>
            <consortium name="Mycorrhizal Genomics Consortium"/>
            <person name="Kohler A."/>
            <person name="Kuo A."/>
            <person name="Nagy L.G."/>
            <person name="Floudas D."/>
            <person name="Copeland A."/>
            <person name="Barry K.W."/>
            <person name="Cichocki N."/>
            <person name="Veneault-Fourrey C."/>
            <person name="LaButti K."/>
            <person name="Lindquist E.A."/>
            <person name="Lipzen A."/>
            <person name="Lundell T."/>
            <person name="Morin E."/>
            <person name="Murat C."/>
            <person name="Riley R."/>
            <person name="Ohm R."/>
            <person name="Sun H."/>
            <person name="Tunlid A."/>
            <person name="Henrissat B."/>
            <person name="Grigoriev I.V."/>
            <person name="Hibbett D.S."/>
            <person name="Martin F."/>
        </authorList>
    </citation>
    <scope>NUCLEOTIDE SEQUENCE [LARGE SCALE GENOMIC DNA]</scope>
    <source>
        <strain evidence="2 3">Koide BX008</strain>
    </source>
</reference>
<gene>
    <name evidence="2" type="ORF">M378DRAFT_67031</name>
</gene>
<dbReference type="STRING" id="946122.A0A0C2XMA4"/>
<feature type="compositionally biased region" description="Basic and acidic residues" evidence="1">
    <location>
        <begin position="618"/>
        <end position="627"/>
    </location>
</feature>
<organism evidence="2 3">
    <name type="scientific">Amanita muscaria (strain Koide BX008)</name>
    <dbReference type="NCBI Taxonomy" id="946122"/>
    <lineage>
        <taxon>Eukaryota</taxon>
        <taxon>Fungi</taxon>
        <taxon>Dikarya</taxon>
        <taxon>Basidiomycota</taxon>
        <taxon>Agaricomycotina</taxon>
        <taxon>Agaricomycetes</taxon>
        <taxon>Agaricomycetidae</taxon>
        <taxon>Agaricales</taxon>
        <taxon>Pluteineae</taxon>
        <taxon>Amanitaceae</taxon>
        <taxon>Amanita</taxon>
    </lineage>
</organism>
<feature type="compositionally biased region" description="Low complexity" evidence="1">
    <location>
        <begin position="572"/>
        <end position="585"/>
    </location>
</feature>
<dbReference type="AlphaFoldDB" id="A0A0C2XMA4"/>